<dbReference type="Gene3D" id="3.10.450.50">
    <property type="match status" value="1"/>
</dbReference>
<dbReference type="SUPFAM" id="SSF54427">
    <property type="entry name" value="NTF2-like"/>
    <property type="match status" value="1"/>
</dbReference>
<keyword evidence="3" id="KW-1185">Reference proteome</keyword>
<evidence type="ECO:0008006" key="4">
    <source>
        <dbReference type="Google" id="ProtNLM"/>
    </source>
</evidence>
<comment type="caution">
    <text evidence="2">The sequence shown here is derived from an EMBL/GenBank/DDBJ whole genome shotgun (WGS) entry which is preliminary data.</text>
</comment>
<dbReference type="Proteomes" id="UP000008784">
    <property type="component" value="Unassembled WGS sequence"/>
</dbReference>
<organism evidence="2 3">
    <name type="scientific">Arthrobotrys oligospora (strain ATCC 24927 / CBS 115.81 / DSM 1491)</name>
    <name type="common">Nematode-trapping fungus</name>
    <name type="synonym">Didymozoophaga oligospora</name>
    <dbReference type="NCBI Taxonomy" id="756982"/>
    <lineage>
        <taxon>Eukaryota</taxon>
        <taxon>Fungi</taxon>
        <taxon>Dikarya</taxon>
        <taxon>Ascomycota</taxon>
        <taxon>Pezizomycotina</taxon>
        <taxon>Orbiliomycetes</taxon>
        <taxon>Orbiliales</taxon>
        <taxon>Orbiliaceae</taxon>
        <taxon>Orbilia</taxon>
        <taxon>Orbilia oligospora</taxon>
    </lineage>
</organism>
<protein>
    <recommendedName>
        <fullName evidence="4">SnoaL-like domain-containing protein</fullName>
    </recommendedName>
</protein>
<accession>G1XEQ6</accession>
<dbReference type="HOGENOM" id="CLU_032662_2_0_1"/>
<gene>
    <name evidence="2" type="ORF">AOL_s00080g291</name>
</gene>
<dbReference type="RefSeq" id="XP_011122968.1">
    <property type="nucleotide sequence ID" value="XM_011124666.1"/>
</dbReference>
<dbReference type="GeneID" id="22893876"/>
<dbReference type="PANTHER" id="PTHR38436">
    <property type="entry name" value="POLYKETIDE CYCLASE SNOAL-LIKE DOMAIN"/>
    <property type="match status" value="1"/>
</dbReference>
<evidence type="ECO:0000256" key="1">
    <source>
        <dbReference type="SAM" id="MobiDB-lite"/>
    </source>
</evidence>
<evidence type="ECO:0000313" key="3">
    <source>
        <dbReference type="Proteomes" id="UP000008784"/>
    </source>
</evidence>
<dbReference type="OMA" id="VSEHMYW"/>
<reference evidence="2 3" key="1">
    <citation type="journal article" date="2011" name="PLoS Pathog.">
        <title>Genomic and proteomic analyses of the fungus Arthrobotrys oligospora provide insights into nematode-trap formation.</title>
        <authorList>
            <person name="Yang J."/>
            <person name="Wang L."/>
            <person name="Ji X."/>
            <person name="Feng Y."/>
            <person name="Li X."/>
            <person name="Zou C."/>
            <person name="Xu J."/>
            <person name="Ren Y."/>
            <person name="Mi Q."/>
            <person name="Wu J."/>
            <person name="Liu S."/>
            <person name="Liu Y."/>
            <person name="Huang X."/>
            <person name="Wang H."/>
            <person name="Niu X."/>
            <person name="Li J."/>
            <person name="Liang L."/>
            <person name="Luo Y."/>
            <person name="Ji K."/>
            <person name="Zhou W."/>
            <person name="Yu Z."/>
            <person name="Li G."/>
            <person name="Liu Y."/>
            <person name="Li L."/>
            <person name="Qiao M."/>
            <person name="Feng L."/>
            <person name="Zhang K.-Q."/>
        </authorList>
    </citation>
    <scope>NUCLEOTIDE SEQUENCE [LARGE SCALE GENOMIC DNA]</scope>
    <source>
        <strain evidence="3">ATCC 24927 / CBS 115.81 / DSM 1491</strain>
    </source>
</reference>
<feature type="compositionally biased region" description="Polar residues" evidence="1">
    <location>
        <begin position="1"/>
        <end position="10"/>
    </location>
</feature>
<feature type="region of interest" description="Disordered" evidence="1">
    <location>
        <begin position="125"/>
        <end position="145"/>
    </location>
</feature>
<dbReference type="GO" id="GO:0030638">
    <property type="term" value="P:polyketide metabolic process"/>
    <property type="evidence" value="ECO:0007669"/>
    <property type="project" value="InterPro"/>
</dbReference>
<dbReference type="InterPro" id="IPR009959">
    <property type="entry name" value="Cyclase_SnoaL-like"/>
</dbReference>
<dbReference type="OrthoDB" id="5440at2759"/>
<name>G1XEQ6_ARTOA</name>
<sequence>MPTTTESFNPSPRRPLPNGYTLNMPYPNELGVGPLVENPSSLSLPEDFSPSPLHNPPHKFVEEQDNYEPGLLCLHPCSLGAWLPSVQSDKIRSRSNPANSNILNAFSKMKTQTYNFRSLFSRLGPSKPTTATTTTAITTSKPPAPKKSRSLFSIIKLFYSSRPKHHHAKIRINMDTNLPRVFITADTNDFDPIEIAQWQAEGYEVEYIPRADSHTFELLGDTLESNEKYCIIAYGAAATLALEYALYPVGNLVALIAYYPTGLPSTFPSDEYPKRIRHIFVHVPDAQPFNYDITKKVPLLKYQLYQNTKQGFAEKMTINYNPIAHGLAHTRSLAIVREVLGPNVDLEEIWGEHLLASFVAKKANRTLDSMVKEPYVNHIPTLTGGNGYAELHRFYNEYFIPNNPPSLSLRQISRTVGVDRVVDEMICRFEHTTEISWMLPGVKPTGHTVEIPIVIIACIKAQKVFAEHVYWDQASVLKQIGLVDFTGLPVSGPESAWKLEDKESVAGNFMLEGWDDTLTNDGSATVTEEVTGGHGLP</sequence>
<dbReference type="eggNOG" id="ENOG502RYJ9">
    <property type="taxonomic scope" value="Eukaryota"/>
</dbReference>
<proteinExistence type="predicted"/>
<dbReference type="InParanoid" id="G1XEQ6"/>
<feature type="region of interest" description="Disordered" evidence="1">
    <location>
        <begin position="1"/>
        <end position="53"/>
    </location>
</feature>
<dbReference type="PANTHER" id="PTHR38436:SF3">
    <property type="entry name" value="CARBOXYMETHYLENEBUTENOLIDASE-RELATED"/>
    <property type="match status" value="1"/>
</dbReference>
<dbReference type="EMBL" id="ADOT01000141">
    <property type="protein sequence ID" value="EGX48321.1"/>
    <property type="molecule type" value="Genomic_DNA"/>
</dbReference>
<dbReference type="STRING" id="756982.G1XEQ6"/>
<feature type="compositionally biased region" description="Low complexity" evidence="1">
    <location>
        <begin position="125"/>
        <end position="141"/>
    </location>
</feature>
<evidence type="ECO:0000313" key="2">
    <source>
        <dbReference type="EMBL" id="EGX48321.1"/>
    </source>
</evidence>
<dbReference type="AlphaFoldDB" id="G1XEQ6"/>
<dbReference type="InterPro" id="IPR032710">
    <property type="entry name" value="NTF2-like_dom_sf"/>
</dbReference>